<keyword evidence="6" id="KW-0807">Transducer</keyword>
<evidence type="ECO:0000256" key="5">
    <source>
        <dbReference type="ARBA" id="ARBA00023136"/>
    </source>
</evidence>
<evidence type="ECO:0000256" key="4">
    <source>
        <dbReference type="ARBA" id="ARBA00022989"/>
    </source>
</evidence>
<proteinExistence type="inferred from homology"/>
<dbReference type="AlphaFoldDB" id="A0A6P8H170"/>
<comment type="subcellular location">
    <subcellularLocation>
        <location evidence="1">Cell membrane</location>
        <topology evidence="1">Multi-pass membrane protein</topology>
    </subcellularLocation>
</comment>
<evidence type="ECO:0000313" key="10">
    <source>
        <dbReference type="RefSeq" id="XP_031550154.1"/>
    </source>
</evidence>
<dbReference type="Gene3D" id="1.20.1070.10">
    <property type="entry name" value="Rhodopsin 7-helix transmembrane proteins"/>
    <property type="match status" value="1"/>
</dbReference>
<comment type="similarity">
    <text evidence="6">Belongs to the G-protein coupled receptor 1 family.</text>
</comment>
<dbReference type="GO" id="GO:0004930">
    <property type="term" value="F:G protein-coupled receptor activity"/>
    <property type="evidence" value="ECO:0007669"/>
    <property type="project" value="UniProtKB-KW"/>
</dbReference>
<reference evidence="10" key="1">
    <citation type="submission" date="2025-08" db="UniProtKB">
        <authorList>
            <consortium name="RefSeq"/>
        </authorList>
    </citation>
    <scope>IDENTIFICATION</scope>
    <source>
        <tissue evidence="10">Tentacle</tissue>
    </source>
</reference>
<feature type="transmembrane region" description="Helical" evidence="7">
    <location>
        <begin position="270"/>
        <end position="292"/>
    </location>
</feature>
<keyword evidence="2" id="KW-1003">Cell membrane</keyword>
<dbReference type="GeneID" id="116287608"/>
<dbReference type="InterPro" id="IPR017452">
    <property type="entry name" value="GPCR_Rhodpsn_7TM"/>
</dbReference>
<feature type="transmembrane region" description="Helical" evidence="7">
    <location>
        <begin position="113"/>
        <end position="134"/>
    </location>
</feature>
<feature type="transmembrane region" description="Helical" evidence="7">
    <location>
        <begin position="34"/>
        <end position="60"/>
    </location>
</feature>
<feature type="domain" description="G-protein coupled receptors family 1 profile" evidence="8">
    <location>
        <begin position="52"/>
        <end position="290"/>
    </location>
</feature>
<dbReference type="OrthoDB" id="5983114at2759"/>
<evidence type="ECO:0000256" key="1">
    <source>
        <dbReference type="ARBA" id="ARBA00004651"/>
    </source>
</evidence>
<evidence type="ECO:0000256" key="3">
    <source>
        <dbReference type="ARBA" id="ARBA00022692"/>
    </source>
</evidence>
<feature type="transmembrane region" description="Helical" evidence="7">
    <location>
        <begin position="181"/>
        <end position="201"/>
    </location>
</feature>
<keyword evidence="5 7" id="KW-0472">Membrane</keyword>
<accession>A0A6P8H170</accession>
<evidence type="ECO:0000256" key="2">
    <source>
        <dbReference type="ARBA" id="ARBA00022475"/>
    </source>
</evidence>
<dbReference type="SUPFAM" id="SSF81321">
    <property type="entry name" value="Family A G protein-coupled receptor-like"/>
    <property type="match status" value="1"/>
</dbReference>
<evidence type="ECO:0000259" key="8">
    <source>
        <dbReference type="PROSITE" id="PS50262"/>
    </source>
</evidence>
<keyword evidence="6" id="KW-0297">G-protein coupled receptor</keyword>
<dbReference type="Proteomes" id="UP000515163">
    <property type="component" value="Unplaced"/>
</dbReference>
<dbReference type="CDD" id="cd00637">
    <property type="entry name" value="7tm_classA_rhodopsin-like"/>
    <property type="match status" value="1"/>
</dbReference>
<gene>
    <name evidence="10" type="primary">LOC116287608</name>
</gene>
<evidence type="ECO:0000256" key="7">
    <source>
        <dbReference type="SAM" id="Phobius"/>
    </source>
</evidence>
<dbReference type="PROSITE" id="PS00237">
    <property type="entry name" value="G_PROTEIN_RECEP_F1_1"/>
    <property type="match status" value="1"/>
</dbReference>
<dbReference type="Pfam" id="PF00001">
    <property type="entry name" value="7tm_1"/>
    <property type="match status" value="2"/>
</dbReference>
<dbReference type="FunCoup" id="A0A6P8H170">
    <property type="interactions" value="729"/>
</dbReference>
<name>A0A6P8H170_ACTTE</name>
<sequence>MKNNSTYFDSLTWNCSSMQLYFVHIPRDYHYKNILQGFILINALVAVLAICCNLIVIYTISRTPSLQKPSYFLILGLAVSDFGVGLLSQPTYAVNKFAELTGRVTVFCITGKVFSSTAIIFTVISFFTLSAITSDRFLAVQLHLRYQEVVTTKRCFAVIALIWISGLLISLGRMLALGLPFLITVIIIFISLLLLNAFFLGKIYQVIRRHSVQIRAQQHSAQQAFDMRKFRKTINTVDFIILAFLLCYVPYAGALIILVVRQQRTEGIRLLLTVTESFVMFNGVLNPIIYCLRIQEIRNIVRRFYGKFSEQQNLEQ</sequence>
<keyword evidence="3 6" id="KW-0812">Transmembrane</keyword>
<dbReference type="PANTHER" id="PTHR22750">
    <property type="entry name" value="G-PROTEIN COUPLED RECEPTOR"/>
    <property type="match status" value="1"/>
</dbReference>
<dbReference type="PROSITE" id="PS50262">
    <property type="entry name" value="G_PROTEIN_RECEP_F1_2"/>
    <property type="match status" value="1"/>
</dbReference>
<organism evidence="9 10">
    <name type="scientific">Actinia tenebrosa</name>
    <name type="common">Australian red waratah sea anemone</name>
    <dbReference type="NCBI Taxonomy" id="6105"/>
    <lineage>
        <taxon>Eukaryota</taxon>
        <taxon>Metazoa</taxon>
        <taxon>Cnidaria</taxon>
        <taxon>Anthozoa</taxon>
        <taxon>Hexacorallia</taxon>
        <taxon>Actiniaria</taxon>
        <taxon>Actiniidae</taxon>
        <taxon>Actinia</taxon>
    </lineage>
</organism>
<evidence type="ECO:0000256" key="6">
    <source>
        <dbReference type="RuleBase" id="RU000688"/>
    </source>
</evidence>
<feature type="transmembrane region" description="Helical" evidence="7">
    <location>
        <begin position="155"/>
        <end position="175"/>
    </location>
</feature>
<dbReference type="KEGG" id="aten:116287608"/>
<keyword evidence="4 7" id="KW-1133">Transmembrane helix</keyword>
<dbReference type="PRINTS" id="PR00237">
    <property type="entry name" value="GPCRRHODOPSN"/>
</dbReference>
<dbReference type="GO" id="GO:0005886">
    <property type="term" value="C:plasma membrane"/>
    <property type="evidence" value="ECO:0007669"/>
    <property type="project" value="UniProtKB-SubCell"/>
</dbReference>
<evidence type="ECO:0000313" key="9">
    <source>
        <dbReference type="Proteomes" id="UP000515163"/>
    </source>
</evidence>
<dbReference type="InterPro" id="IPR000276">
    <property type="entry name" value="GPCR_Rhodpsn"/>
</dbReference>
<keyword evidence="6" id="KW-0675">Receptor</keyword>
<feature type="transmembrane region" description="Helical" evidence="7">
    <location>
        <begin position="237"/>
        <end position="258"/>
    </location>
</feature>
<protein>
    <submittedName>
        <fullName evidence="10">Melanocyte-stimulating hormone receptor-like</fullName>
    </submittedName>
</protein>
<dbReference type="InParanoid" id="A0A6P8H170"/>
<feature type="transmembrane region" description="Helical" evidence="7">
    <location>
        <begin position="72"/>
        <end position="93"/>
    </location>
</feature>
<keyword evidence="9" id="KW-1185">Reference proteome</keyword>
<dbReference type="RefSeq" id="XP_031550154.1">
    <property type="nucleotide sequence ID" value="XM_031694294.1"/>
</dbReference>